<evidence type="ECO:0000313" key="1">
    <source>
        <dbReference type="EMBL" id="RUP49616.1"/>
    </source>
</evidence>
<organism evidence="1 2">
    <name type="scientific">Jimgerdemannia flammicorona</name>
    <dbReference type="NCBI Taxonomy" id="994334"/>
    <lineage>
        <taxon>Eukaryota</taxon>
        <taxon>Fungi</taxon>
        <taxon>Fungi incertae sedis</taxon>
        <taxon>Mucoromycota</taxon>
        <taxon>Mucoromycotina</taxon>
        <taxon>Endogonomycetes</taxon>
        <taxon>Endogonales</taxon>
        <taxon>Endogonaceae</taxon>
        <taxon>Jimgerdemannia</taxon>
    </lineage>
</organism>
<dbReference type="Proteomes" id="UP000268093">
    <property type="component" value="Unassembled WGS sequence"/>
</dbReference>
<reference evidence="1 2" key="1">
    <citation type="journal article" date="2018" name="New Phytol.">
        <title>Phylogenomics of Endogonaceae and evolution of mycorrhizas within Mucoromycota.</title>
        <authorList>
            <person name="Chang Y."/>
            <person name="Desiro A."/>
            <person name="Na H."/>
            <person name="Sandor L."/>
            <person name="Lipzen A."/>
            <person name="Clum A."/>
            <person name="Barry K."/>
            <person name="Grigoriev I.V."/>
            <person name="Martin F.M."/>
            <person name="Stajich J.E."/>
            <person name="Smith M.E."/>
            <person name="Bonito G."/>
            <person name="Spatafora J.W."/>
        </authorList>
    </citation>
    <scope>NUCLEOTIDE SEQUENCE [LARGE SCALE GENOMIC DNA]</scope>
    <source>
        <strain evidence="1 2">GMNB39</strain>
    </source>
</reference>
<gene>
    <name evidence="1" type="ORF">BC936DRAFT_142011</name>
</gene>
<proteinExistence type="predicted"/>
<evidence type="ECO:0000313" key="2">
    <source>
        <dbReference type="Proteomes" id="UP000268093"/>
    </source>
</evidence>
<name>A0A433DFL8_9FUNG</name>
<protein>
    <submittedName>
        <fullName evidence="1">Uncharacterized protein</fullName>
    </submittedName>
</protein>
<accession>A0A433DFL8</accession>
<comment type="caution">
    <text evidence="1">The sequence shown here is derived from an EMBL/GenBank/DDBJ whole genome shotgun (WGS) entry which is preliminary data.</text>
</comment>
<dbReference type="AlphaFoldDB" id="A0A433DFL8"/>
<keyword evidence="2" id="KW-1185">Reference proteome</keyword>
<dbReference type="EMBL" id="RBNI01002122">
    <property type="protein sequence ID" value="RUP49616.1"/>
    <property type="molecule type" value="Genomic_DNA"/>
</dbReference>
<sequence length="90" mass="9362">MTPQPFCNDVTPNNPCSDCLTKVAILDTAAPAPSPTSTLNIRLTPMTPVTPSVASLARPGRLLTILNAVGPSPRPTDHHHVVIIGTFAPG</sequence>